<evidence type="ECO:0000313" key="3">
    <source>
        <dbReference type="Proteomes" id="UP001055167"/>
    </source>
</evidence>
<proteinExistence type="predicted"/>
<evidence type="ECO:0008006" key="4">
    <source>
        <dbReference type="Google" id="ProtNLM"/>
    </source>
</evidence>
<keyword evidence="3" id="KW-1185">Reference proteome</keyword>
<dbReference type="RefSeq" id="WP_203236380.1">
    <property type="nucleotide sequence ID" value="NZ_BPQH01000007.1"/>
</dbReference>
<comment type="caution">
    <text evidence="2">The sequence shown here is derived from an EMBL/GenBank/DDBJ whole genome shotgun (WGS) entry which is preliminary data.</text>
</comment>
<accession>A0ABQ4QY49</accession>
<reference evidence="2" key="2">
    <citation type="submission" date="2021-08" db="EMBL/GenBank/DDBJ databases">
        <authorList>
            <person name="Tani A."/>
            <person name="Ola A."/>
            <person name="Ogura Y."/>
            <person name="Katsura K."/>
            <person name="Hayashi T."/>
        </authorList>
    </citation>
    <scope>NUCLEOTIDE SEQUENCE</scope>
    <source>
        <strain evidence="2">KCTC 52305</strain>
    </source>
</reference>
<name>A0ABQ4QY49_9HYPH</name>
<organism evidence="2 3">
    <name type="scientific">Methylobacterium crusticola</name>
    <dbReference type="NCBI Taxonomy" id="1697972"/>
    <lineage>
        <taxon>Bacteria</taxon>
        <taxon>Pseudomonadati</taxon>
        <taxon>Pseudomonadota</taxon>
        <taxon>Alphaproteobacteria</taxon>
        <taxon>Hyphomicrobiales</taxon>
        <taxon>Methylobacteriaceae</taxon>
        <taxon>Methylobacterium</taxon>
    </lineage>
</organism>
<evidence type="ECO:0000313" key="2">
    <source>
        <dbReference type="EMBL" id="GJD49976.1"/>
    </source>
</evidence>
<dbReference type="Proteomes" id="UP001055167">
    <property type="component" value="Unassembled WGS sequence"/>
</dbReference>
<feature type="region of interest" description="Disordered" evidence="1">
    <location>
        <begin position="1"/>
        <end position="22"/>
    </location>
</feature>
<dbReference type="EMBL" id="BPQH01000007">
    <property type="protein sequence ID" value="GJD49976.1"/>
    <property type="molecule type" value="Genomic_DNA"/>
</dbReference>
<gene>
    <name evidence="2" type="ORF">OPKNFCMD_2712</name>
</gene>
<protein>
    <recommendedName>
        <fullName evidence="4">CHAP domain-containing protein</fullName>
    </recommendedName>
</protein>
<evidence type="ECO:0000256" key="1">
    <source>
        <dbReference type="SAM" id="MobiDB-lite"/>
    </source>
</evidence>
<dbReference type="Gene3D" id="3.90.1720.10">
    <property type="entry name" value="endopeptidase domain like (from Nostoc punctiforme)"/>
    <property type="match status" value="1"/>
</dbReference>
<reference evidence="2" key="1">
    <citation type="journal article" date="2021" name="Front. Microbiol.">
        <title>Comprehensive Comparative Genomics and Phenotyping of Methylobacterium Species.</title>
        <authorList>
            <person name="Alessa O."/>
            <person name="Ogura Y."/>
            <person name="Fujitani Y."/>
            <person name="Takami H."/>
            <person name="Hayashi T."/>
            <person name="Sahin N."/>
            <person name="Tani A."/>
        </authorList>
    </citation>
    <scope>NUCLEOTIDE SEQUENCE</scope>
    <source>
        <strain evidence="2">KCTC 52305</strain>
    </source>
</reference>
<sequence>MPGISSAAGTSPAAKPDTIAPNKTLTVSTSKLDIEKAVEHLVSSNTGSASRHHCLRAVRQAIEAGGVSLKTRVANAKDAGPSLVEVGFSVVSSAGYTPRKGDVAVIQNYQGGSVAGHICMYSGEAWISDFVQTDMWSGPGYRTSRPPFKIYRP</sequence>